<dbReference type="GO" id="GO:0031146">
    <property type="term" value="P:SCF-dependent proteasomal ubiquitin-dependent protein catabolic process"/>
    <property type="evidence" value="ECO:0007669"/>
    <property type="project" value="TreeGrafter"/>
</dbReference>
<evidence type="ECO:0000313" key="4">
    <source>
        <dbReference type="Proteomes" id="UP000694559"/>
    </source>
</evidence>
<dbReference type="PANTHER" id="PTHR12125:SF12">
    <property type="entry name" value="F-BOX ONLY PROTEIN 6"/>
    <property type="match status" value="1"/>
</dbReference>
<dbReference type="Pfam" id="PF04300">
    <property type="entry name" value="FBA"/>
    <property type="match status" value="1"/>
</dbReference>
<dbReference type="InterPro" id="IPR008979">
    <property type="entry name" value="Galactose-bd-like_sf"/>
</dbReference>
<reference evidence="3" key="2">
    <citation type="submission" date="2025-09" db="UniProtKB">
        <authorList>
            <consortium name="Ensembl"/>
        </authorList>
    </citation>
    <scope>IDENTIFICATION</scope>
</reference>
<dbReference type="GO" id="GO:0005737">
    <property type="term" value="C:cytoplasm"/>
    <property type="evidence" value="ECO:0007669"/>
    <property type="project" value="UniProtKB-ARBA"/>
</dbReference>
<dbReference type="GO" id="GO:0019005">
    <property type="term" value="C:SCF ubiquitin ligase complex"/>
    <property type="evidence" value="ECO:0007669"/>
    <property type="project" value="TreeGrafter"/>
</dbReference>
<dbReference type="Proteomes" id="UP000694559">
    <property type="component" value="Unplaced"/>
</dbReference>
<accession>A0A8C6XK77</accession>
<dbReference type="Pfam" id="PF12937">
    <property type="entry name" value="F-box-like"/>
    <property type="match status" value="1"/>
</dbReference>
<dbReference type="InterPro" id="IPR001810">
    <property type="entry name" value="F-box_dom"/>
</dbReference>
<dbReference type="CDD" id="cd22168">
    <property type="entry name" value="F-box_FBXO6-like"/>
    <property type="match status" value="1"/>
</dbReference>
<dbReference type="PROSITE" id="PS51114">
    <property type="entry name" value="FBA"/>
    <property type="match status" value="1"/>
</dbReference>
<feature type="domain" description="F-box" evidence="1">
    <location>
        <begin position="30"/>
        <end position="77"/>
    </location>
</feature>
<dbReference type="FunFam" id="1.20.1280.50:FF:000002">
    <property type="entry name" value="F-box only protein 44"/>
    <property type="match status" value="1"/>
</dbReference>
<dbReference type="SUPFAM" id="SSF49785">
    <property type="entry name" value="Galactose-binding domain-like"/>
    <property type="match status" value="1"/>
</dbReference>
<dbReference type="GO" id="GO:0061630">
    <property type="term" value="F:ubiquitin protein ligase activity"/>
    <property type="evidence" value="ECO:0007669"/>
    <property type="project" value="TreeGrafter"/>
</dbReference>
<protein>
    <submittedName>
        <fullName evidence="3">Uncharacterized protein</fullName>
    </submittedName>
</protein>
<evidence type="ECO:0000259" key="2">
    <source>
        <dbReference type="PROSITE" id="PS51114"/>
    </source>
</evidence>
<dbReference type="InterPro" id="IPR039752">
    <property type="entry name" value="F-box_only"/>
</dbReference>
<dbReference type="GO" id="GO:0036503">
    <property type="term" value="P:ERAD pathway"/>
    <property type="evidence" value="ECO:0007669"/>
    <property type="project" value="TreeGrafter"/>
</dbReference>
<dbReference type="PROSITE" id="PS50181">
    <property type="entry name" value="FBOX"/>
    <property type="match status" value="1"/>
</dbReference>
<name>A0A8C6XK77_NAJNA</name>
<evidence type="ECO:0000259" key="1">
    <source>
        <dbReference type="PROSITE" id="PS50181"/>
    </source>
</evidence>
<sequence length="330" mass="39156">MSPLVTAACCCCCPRRSPPPSRASSLQRKELTLQDLPEDLFLDVLSRVPKRDLIHSCRLVCKRWRYLVDLPVVWKRKCEQLGFRLEQLEGSLPDWRAFFFSLGARNLLRNVCGRAGLRYWELRPADWMADWMPEDIPTGFKRHFSKIFRKKRKSPLPDTVWTCFVPTWHQDGLRFFVKKAQRVTLKDKGIPNWVMDEMKPQIMVKDWYFNVDNSHYQLTVKLLSADCQVLQDYCKMFEVRERVPTVEEWREVSYIFENYPSGVRYVDFEHRMQQLPRSLGDSPCWTSRADPQLWAALHFGEMPESSLAKTWQAFKIFPTTFCWRCYACSR</sequence>
<evidence type="ECO:0000313" key="3">
    <source>
        <dbReference type="Ensembl" id="ENSNNAP00000015612.1"/>
    </source>
</evidence>
<dbReference type="SMART" id="SM00256">
    <property type="entry name" value="FBOX"/>
    <property type="match status" value="1"/>
</dbReference>
<dbReference type="Gene3D" id="1.20.1280.50">
    <property type="match status" value="1"/>
</dbReference>
<dbReference type="InterPro" id="IPR036047">
    <property type="entry name" value="F-box-like_dom_sf"/>
</dbReference>
<dbReference type="SMART" id="SM01198">
    <property type="entry name" value="FBA"/>
    <property type="match status" value="1"/>
</dbReference>
<dbReference type="OMA" id="QITVKDW"/>
<dbReference type="GeneTree" id="ENSGT00940000159408"/>
<dbReference type="Ensembl" id="ENSNNAT00000016376.1">
    <property type="protein sequence ID" value="ENSNNAP00000015612.1"/>
    <property type="gene ID" value="ENSNNAG00000010523.1"/>
</dbReference>
<dbReference type="SUPFAM" id="SSF81383">
    <property type="entry name" value="F-box domain"/>
    <property type="match status" value="1"/>
</dbReference>
<proteinExistence type="predicted"/>
<reference evidence="3" key="1">
    <citation type="submission" date="2025-08" db="UniProtKB">
        <authorList>
            <consortium name="Ensembl"/>
        </authorList>
    </citation>
    <scope>IDENTIFICATION</scope>
</reference>
<dbReference type="Gene3D" id="2.60.120.260">
    <property type="entry name" value="Galactose-binding domain-like"/>
    <property type="match status" value="1"/>
</dbReference>
<dbReference type="InterPro" id="IPR007397">
    <property type="entry name" value="F-box-assoc_dom"/>
</dbReference>
<dbReference type="GO" id="GO:0006516">
    <property type="term" value="P:glycoprotein catabolic process"/>
    <property type="evidence" value="ECO:0007669"/>
    <property type="project" value="TreeGrafter"/>
</dbReference>
<dbReference type="AlphaFoldDB" id="A0A8C6XK77"/>
<organism evidence="3 4">
    <name type="scientific">Naja naja</name>
    <name type="common">Indian cobra</name>
    <dbReference type="NCBI Taxonomy" id="35670"/>
    <lineage>
        <taxon>Eukaryota</taxon>
        <taxon>Metazoa</taxon>
        <taxon>Chordata</taxon>
        <taxon>Craniata</taxon>
        <taxon>Vertebrata</taxon>
        <taxon>Euteleostomi</taxon>
        <taxon>Lepidosauria</taxon>
        <taxon>Squamata</taxon>
        <taxon>Bifurcata</taxon>
        <taxon>Unidentata</taxon>
        <taxon>Episquamata</taxon>
        <taxon>Toxicofera</taxon>
        <taxon>Serpentes</taxon>
        <taxon>Colubroidea</taxon>
        <taxon>Elapidae</taxon>
        <taxon>Elapinae</taxon>
        <taxon>Naja</taxon>
    </lineage>
</organism>
<dbReference type="PANTHER" id="PTHR12125">
    <property type="entry name" value="F-BOX ONLY PROTEIN 6-LIKE PROTEIN"/>
    <property type="match status" value="1"/>
</dbReference>
<feature type="domain" description="FBA" evidence="2">
    <location>
        <begin position="96"/>
        <end position="295"/>
    </location>
</feature>
<dbReference type="OrthoDB" id="9049704at2759"/>
<keyword evidence="4" id="KW-1185">Reference proteome</keyword>